<dbReference type="EMBL" id="SWLB01000016">
    <property type="protein sequence ID" value="KAF3327785.1"/>
    <property type="molecule type" value="Genomic_DNA"/>
</dbReference>
<evidence type="ECO:0000256" key="3">
    <source>
        <dbReference type="PROSITE-ProRule" id="PRU01131"/>
    </source>
</evidence>
<name>A0A833QK91_9POAL</name>
<dbReference type="InterPro" id="IPR007650">
    <property type="entry name" value="Zf-FLZ_dom"/>
</dbReference>
<keyword evidence="6" id="KW-0863">Zinc-finger</keyword>
<keyword evidence="6" id="KW-0862">Zinc</keyword>
<evidence type="ECO:0000256" key="1">
    <source>
        <dbReference type="ARBA" id="ARBA00009374"/>
    </source>
</evidence>
<evidence type="ECO:0000256" key="2">
    <source>
        <dbReference type="ARBA" id="ARBA00022723"/>
    </source>
</evidence>
<dbReference type="PANTHER" id="PTHR47208">
    <property type="entry name" value="OS02G0174800 PROTEIN"/>
    <property type="match status" value="1"/>
</dbReference>
<dbReference type="PANTHER" id="PTHR47208:SF5">
    <property type="entry name" value="FCS-LIKE ZINC FINGER 12-RELATED"/>
    <property type="match status" value="1"/>
</dbReference>
<evidence type="ECO:0000256" key="4">
    <source>
        <dbReference type="SAM" id="MobiDB-lite"/>
    </source>
</evidence>
<comment type="similarity">
    <text evidence="1">Belongs to the FLZ family.</text>
</comment>
<keyword evidence="7" id="KW-1185">Reference proteome</keyword>
<dbReference type="OrthoDB" id="777466at2759"/>
<sequence length="93" mass="10328">MNENLQKNSPLKISGKRKRCNQGCTSSTAGDVIFEVGLFVVLPVQTVAVGGAASTQCFFCNKNLKGKDIFMYREKGFCGNECRSWQINEDKIE</sequence>
<dbReference type="Proteomes" id="UP000623129">
    <property type="component" value="Unassembled WGS sequence"/>
</dbReference>
<reference evidence="6" key="1">
    <citation type="submission" date="2020-01" db="EMBL/GenBank/DDBJ databases">
        <title>Genome sequence of Kobresia littledalei, the first chromosome-level genome in the family Cyperaceae.</title>
        <authorList>
            <person name="Qu G."/>
        </authorList>
    </citation>
    <scope>NUCLEOTIDE SEQUENCE</scope>
    <source>
        <strain evidence="6">C.B.Clarke</strain>
        <tissue evidence="6">Leaf</tissue>
    </source>
</reference>
<protein>
    <submittedName>
        <fullName evidence="6">Zinc-finger of the FCS-type, C2-C2</fullName>
    </submittedName>
</protein>
<feature type="domain" description="FLZ-type" evidence="5">
    <location>
        <begin position="52"/>
        <end position="93"/>
    </location>
</feature>
<feature type="region of interest" description="Disordered" evidence="4">
    <location>
        <begin position="1"/>
        <end position="23"/>
    </location>
</feature>
<accession>A0A833QK91</accession>
<dbReference type="PROSITE" id="PS51795">
    <property type="entry name" value="ZF_FLZ"/>
    <property type="match status" value="1"/>
</dbReference>
<keyword evidence="2" id="KW-0479">Metal-binding</keyword>
<feature type="compositionally biased region" description="Polar residues" evidence="4">
    <location>
        <begin position="1"/>
        <end position="11"/>
    </location>
</feature>
<dbReference type="GO" id="GO:0008270">
    <property type="term" value="F:zinc ion binding"/>
    <property type="evidence" value="ECO:0007669"/>
    <property type="project" value="UniProtKB-KW"/>
</dbReference>
<gene>
    <name evidence="6" type="ORF">FCM35_KLT06391</name>
</gene>
<evidence type="ECO:0000259" key="5">
    <source>
        <dbReference type="PROSITE" id="PS51795"/>
    </source>
</evidence>
<evidence type="ECO:0000313" key="6">
    <source>
        <dbReference type="EMBL" id="KAF3327785.1"/>
    </source>
</evidence>
<dbReference type="Pfam" id="PF04570">
    <property type="entry name" value="zf-FLZ"/>
    <property type="match status" value="1"/>
</dbReference>
<feature type="zinc finger region" description="FLZ-type" evidence="3">
    <location>
        <begin position="52"/>
        <end position="93"/>
    </location>
</feature>
<comment type="caution">
    <text evidence="6">The sequence shown here is derived from an EMBL/GenBank/DDBJ whole genome shotgun (WGS) entry which is preliminary data.</text>
</comment>
<dbReference type="InterPro" id="IPR044604">
    <property type="entry name" value="FLZ12/13/14"/>
</dbReference>
<organism evidence="6 7">
    <name type="scientific">Carex littledalei</name>
    <dbReference type="NCBI Taxonomy" id="544730"/>
    <lineage>
        <taxon>Eukaryota</taxon>
        <taxon>Viridiplantae</taxon>
        <taxon>Streptophyta</taxon>
        <taxon>Embryophyta</taxon>
        <taxon>Tracheophyta</taxon>
        <taxon>Spermatophyta</taxon>
        <taxon>Magnoliopsida</taxon>
        <taxon>Liliopsida</taxon>
        <taxon>Poales</taxon>
        <taxon>Cyperaceae</taxon>
        <taxon>Cyperoideae</taxon>
        <taxon>Cariceae</taxon>
        <taxon>Carex</taxon>
        <taxon>Carex subgen. Euthyceras</taxon>
    </lineage>
</organism>
<dbReference type="AlphaFoldDB" id="A0A833QK91"/>
<proteinExistence type="inferred from homology"/>
<evidence type="ECO:0000313" key="7">
    <source>
        <dbReference type="Proteomes" id="UP000623129"/>
    </source>
</evidence>